<comment type="caution">
    <text evidence="9">The sequence shown here is derived from an EMBL/GenBank/DDBJ whole genome shotgun (WGS) entry which is preliminary data.</text>
</comment>
<evidence type="ECO:0000313" key="10">
    <source>
        <dbReference type="Proteomes" id="UP000178129"/>
    </source>
</evidence>
<protein>
    <recommendedName>
        <fullName evidence="8">Zn(2)-C6 fungal-type domain-containing protein</fullName>
    </recommendedName>
</protein>
<feature type="compositionally biased region" description="Low complexity" evidence="7">
    <location>
        <begin position="99"/>
        <end position="109"/>
    </location>
</feature>
<evidence type="ECO:0000256" key="4">
    <source>
        <dbReference type="ARBA" id="ARBA00023125"/>
    </source>
</evidence>
<evidence type="ECO:0000256" key="5">
    <source>
        <dbReference type="ARBA" id="ARBA00023163"/>
    </source>
</evidence>
<feature type="region of interest" description="Disordered" evidence="7">
    <location>
        <begin position="78"/>
        <end position="113"/>
    </location>
</feature>
<dbReference type="Pfam" id="PF00172">
    <property type="entry name" value="Zn_clus"/>
    <property type="match status" value="1"/>
</dbReference>
<evidence type="ECO:0000256" key="1">
    <source>
        <dbReference type="ARBA" id="ARBA00004123"/>
    </source>
</evidence>
<keyword evidence="4" id="KW-0238">DNA-binding</keyword>
<sequence>MDQPALAGQPLPDPDSKKEPNPNRQKSRISRGCDECKAKHTKCNGQLPCEKCVKYSRVCKYEAPYTRGKKPPIVSAISSNAQSNSRPENREVQAEQVTSVSSNSSSKESMVGQGWGKHQEKFAYCATNGGQRNFIETRPHKIQRTVLEDCAPRYDSSRLQDNHAQDGENIFQRTQNNMHNRTPYHQNPIFSFGDPPVPELDTSFFSLPSYRLAQSMVTQYLEHDAAIHRFLHRRTVEDWMESLLSNPRLMHGRTADHSENSVVLMVFALAYESTSTKSEEGDEDMSFHYFQVAEAQLKKETGEVKLPTIQARLMQCIYLCSRSRIHQCWSIFTTTVGLVFSMGLQRHSRLSVTHDMVEAECQKRAFWFAYTMDKHLSSALGRPIMIRHEDVDQDLPTIVEDKDLSKDCLVTMSDEVQCSMRATVFSIKLAQVLDDILRDLYNIRRPPIDDKIKSAKKLKVRLERWREDVNDFFELDPSILSPLFAAQHMVLQLSYAHARILLHRPFLLLDMNSDVFGSSTGYKLRQECDYNTTDCVNAATDIVKLIDGLYQRDKSFSASWFSHYCGYSAVVVLYVRVIKLQSEPAYNWISLFDAAATCQSQIKIAAEKESFASRCSEVLEELRFEAHGHMQKMGNGLETRQGSTDTDGSGLPQKEQGTASHFGGNWDDMNFDQSAPGGGILNSLFNTVEGITVRDASGSVVDRIDRWGFSSLTGY</sequence>
<feature type="compositionally biased region" description="Polar residues" evidence="7">
    <location>
        <begin position="638"/>
        <end position="647"/>
    </location>
</feature>
<evidence type="ECO:0000256" key="2">
    <source>
        <dbReference type="ARBA" id="ARBA00022723"/>
    </source>
</evidence>
<accession>A0A1E1LN25</accession>
<dbReference type="CDD" id="cd12148">
    <property type="entry name" value="fungal_TF_MHR"/>
    <property type="match status" value="1"/>
</dbReference>
<proteinExistence type="predicted"/>
<dbReference type="Pfam" id="PF04082">
    <property type="entry name" value="Fungal_trans"/>
    <property type="match status" value="1"/>
</dbReference>
<dbReference type="GO" id="GO:0000981">
    <property type="term" value="F:DNA-binding transcription factor activity, RNA polymerase II-specific"/>
    <property type="evidence" value="ECO:0007669"/>
    <property type="project" value="InterPro"/>
</dbReference>
<comment type="subcellular location">
    <subcellularLocation>
        <location evidence="1">Nucleus</location>
    </subcellularLocation>
</comment>
<dbReference type="InterPro" id="IPR051711">
    <property type="entry name" value="Stress_Response_Reg"/>
</dbReference>
<dbReference type="GO" id="GO:0043565">
    <property type="term" value="F:sequence-specific DNA binding"/>
    <property type="evidence" value="ECO:0007669"/>
    <property type="project" value="TreeGrafter"/>
</dbReference>
<evidence type="ECO:0000313" key="9">
    <source>
        <dbReference type="EMBL" id="CZT11209.1"/>
    </source>
</evidence>
<feature type="region of interest" description="Disordered" evidence="7">
    <location>
        <begin position="634"/>
        <end position="663"/>
    </location>
</feature>
<dbReference type="InParanoid" id="A0A1E1LN25"/>
<dbReference type="Gene3D" id="4.10.240.10">
    <property type="entry name" value="Zn(2)-C6 fungal-type DNA-binding domain"/>
    <property type="match status" value="1"/>
</dbReference>
<keyword evidence="10" id="KW-1185">Reference proteome</keyword>
<dbReference type="CDD" id="cd00067">
    <property type="entry name" value="GAL4"/>
    <property type="match status" value="1"/>
</dbReference>
<feature type="region of interest" description="Disordered" evidence="7">
    <location>
        <begin position="1"/>
        <end position="31"/>
    </location>
</feature>
<evidence type="ECO:0000256" key="6">
    <source>
        <dbReference type="ARBA" id="ARBA00023242"/>
    </source>
</evidence>
<dbReference type="EMBL" id="FJUW01000061">
    <property type="protein sequence ID" value="CZT11209.1"/>
    <property type="molecule type" value="Genomic_DNA"/>
</dbReference>
<keyword evidence="3" id="KW-0805">Transcription regulation</keyword>
<evidence type="ECO:0000256" key="7">
    <source>
        <dbReference type="SAM" id="MobiDB-lite"/>
    </source>
</evidence>
<keyword evidence="5" id="KW-0804">Transcription</keyword>
<keyword evidence="2" id="KW-0479">Metal-binding</keyword>
<dbReference type="SMART" id="SM00906">
    <property type="entry name" value="Fungal_trans"/>
    <property type="match status" value="1"/>
</dbReference>
<dbReference type="GO" id="GO:0008270">
    <property type="term" value="F:zinc ion binding"/>
    <property type="evidence" value="ECO:0007669"/>
    <property type="project" value="InterPro"/>
</dbReference>
<dbReference type="InterPro" id="IPR036864">
    <property type="entry name" value="Zn2-C6_fun-type_DNA-bd_sf"/>
</dbReference>
<dbReference type="Proteomes" id="UP000178129">
    <property type="component" value="Unassembled WGS sequence"/>
</dbReference>
<dbReference type="PANTHER" id="PTHR47540:SF2">
    <property type="entry name" value="ZN(II)2CYS6 TRANSCRIPTION FACTOR (EUROFUNG)"/>
    <property type="match status" value="1"/>
</dbReference>
<dbReference type="PANTHER" id="PTHR47540">
    <property type="entry name" value="THIAMINE REPRESSIBLE GENES REGULATORY PROTEIN THI5"/>
    <property type="match status" value="1"/>
</dbReference>
<evidence type="ECO:0000259" key="8">
    <source>
        <dbReference type="PROSITE" id="PS50048"/>
    </source>
</evidence>
<dbReference type="GO" id="GO:0005634">
    <property type="term" value="C:nucleus"/>
    <property type="evidence" value="ECO:0007669"/>
    <property type="project" value="UniProtKB-SubCell"/>
</dbReference>
<name>A0A1E1LN25_9HELO</name>
<feature type="domain" description="Zn(2)-C6 fungal-type" evidence="8">
    <location>
        <begin position="32"/>
        <end position="61"/>
    </location>
</feature>
<dbReference type="SMART" id="SM00066">
    <property type="entry name" value="GAL4"/>
    <property type="match status" value="1"/>
</dbReference>
<dbReference type="GO" id="GO:0006351">
    <property type="term" value="P:DNA-templated transcription"/>
    <property type="evidence" value="ECO:0007669"/>
    <property type="project" value="InterPro"/>
</dbReference>
<dbReference type="AlphaFoldDB" id="A0A1E1LN25"/>
<keyword evidence="6" id="KW-0539">Nucleus</keyword>
<dbReference type="InterPro" id="IPR007219">
    <property type="entry name" value="XnlR_reg_dom"/>
</dbReference>
<evidence type="ECO:0000256" key="3">
    <source>
        <dbReference type="ARBA" id="ARBA00023015"/>
    </source>
</evidence>
<organism evidence="9 10">
    <name type="scientific">Rhynchosporium graminicola</name>
    <dbReference type="NCBI Taxonomy" id="2792576"/>
    <lineage>
        <taxon>Eukaryota</taxon>
        <taxon>Fungi</taxon>
        <taxon>Dikarya</taxon>
        <taxon>Ascomycota</taxon>
        <taxon>Pezizomycotina</taxon>
        <taxon>Leotiomycetes</taxon>
        <taxon>Helotiales</taxon>
        <taxon>Ploettnerulaceae</taxon>
        <taxon>Rhynchosporium</taxon>
    </lineage>
</organism>
<dbReference type="PROSITE" id="PS50048">
    <property type="entry name" value="ZN2_CY6_FUNGAL_2"/>
    <property type="match status" value="1"/>
</dbReference>
<gene>
    <name evidence="9" type="ORF">RCO7_09924</name>
</gene>
<reference evidence="10" key="1">
    <citation type="submission" date="2016-03" db="EMBL/GenBank/DDBJ databases">
        <authorList>
            <person name="Ploux O."/>
        </authorList>
    </citation>
    <scope>NUCLEOTIDE SEQUENCE [LARGE SCALE GENOMIC DNA]</scope>
    <source>
        <strain evidence="10">UK7</strain>
    </source>
</reference>
<dbReference type="SUPFAM" id="SSF57701">
    <property type="entry name" value="Zn2/Cys6 DNA-binding domain"/>
    <property type="match status" value="1"/>
</dbReference>
<dbReference type="PROSITE" id="PS00463">
    <property type="entry name" value="ZN2_CY6_FUNGAL_1"/>
    <property type="match status" value="1"/>
</dbReference>
<dbReference type="STRING" id="914237.A0A1E1LN25"/>
<dbReference type="GO" id="GO:0045944">
    <property type="term" value="P:positive regulation of transcription by RNA polymerase II"/>
    <property type="evidence" value="ECO:0007669"/>
    <property type="project" value="TreeGrafter"/>
</dbReference>
<dbReference type="InterPro" id="IPR001138">
    <property type="entry name" value="Zn2Cys6_DnaBD"/>
</dbReference>